<feature type="domain" description="FAD-binding FR-type" evidence="1">
    <location>
        <begin position="9"/>
        <end position="119"/>
    </location>
</feature>
<dbReference type="PROSITE" id="PS51384">
    <property type="entry name" value="FAD_FR"/>
    <property type="match status" value="1"/>
</dbReference>
<dbReference type="EMBL" id="FNVO01000013">
    <property type="protein sequence ID" value="SEG80814.1"/>
    <property type="molecule type" value="Genomic_DNA"/>
</dbReference>
<dbReference type="AlphaFoldDB" id="A0A1H6D6X0"/>
<dbReference type="InterPro" id="IPR039261">
    <property type="entry name" value="FNR_nucleotide-bd"/>
</dbReference>
<evidence type="ECO:0000259" key="1">
    <source>
        <dbReference type="PROSITE" id="PS51384"/>
    </source>
</evidence>
<dbReference type="OrthoDB" id="3745257at2"/>
<accession>A0A1H6D6X0</accession>
<proteinExistence type="predicted"/>
<dbReference type="SUPFAM" id="SSF63380">
    <property type="entry name" value="Riboflavin synthase domain-like"/>
    <property type="match status" value="1"/>
</dbReference>
<dbReference type="CDD" id="cd06193">
    <property type="entry name" value="siderophore_interacting"/>
    <property type="match status" value="1"/>
</dbReference>
<dbReference type="GO" id="GO:0016491">
    <property type="term" value="F:oxidoreductase activity"/>
    <property type="evidence" value="ECO:0007669"/>
    <property type="project" value="InterPro"/>
</dbReference>
<organism evidence="2 3">
    <name type="scientific">Thermomonospora echinospora</name>
    <dbReference type="NCBI Taxonomy" id="1992"/>
    <lineage>
        <taxon>Bacteria</taxon>
        <taxon>Bacillati</taxon>
        <taxon>Actinomycetota</taxon>
        <taxon>Actinomycetes</taxon>
        <taxon>Streptosporangiales</taxon>
        <taxon>Thermomonosporaceae</taxon>
        <taxon>Thermomonospora</taxon>
    </lineage>
</organism>
<dbReference type="InterPro" id="IPR017938">
    <property type="entry name" value="Riboflavin_synthase-like_b-brl"/>
</dbReference>
<dbReference type="Pfam" id="PF08021">
    <property type="entry name" value="FAD_binding_9"/>
    <property type="match status" value="1"/>
</dbReference>
<dbReference type="InterPro" id="IPR039374">
    <property type="entry name" value="SIP_fam"/>
</dbReference>
<keyword evidence="3" id="KW-1185">Reference proteome</keyword>
<protein>
    <submittedName>
        <fullName evidence="2">NADPH-dependent ferric siderophore reductase, contains FAD-binding and SIP domains</fullName>
    </submittedName>
</protein>
<dbReference type="Gene3D" id="3.40.50.80">
    <property type="entry name" value="Nucleotide-binding domain of ferredoxin-NADP reductase (FNR) module"/>
    <property type="match status" value="1"/>
</dbReference>
<dbReference type="InterPro" id="IPR017927">
    <property type="entry name" value="FAD-bd_FR_type"/>
</dbReference>
<dbReference type="InterPro" id="IPR007037">
    <property type="entry name" value="SIP_rossman_dom"/>
</dbReference>
<name>A0A1H6D6X0_9ACTN</name>
<dbReference type="PANTHER" id="PTHR30157:SF0">
    <property type="entry name" value="NADPH-DEPENDENT FERRIC-CHELATE REDUCTASE"/>
    <property type="match status" value="1"/>
</dbReference>
<gene>
    <name evidence="2" type="ORF">SAMN04489712_113157</name>
</gene>
<dbReference type="InterPro" id="IPR013113">
    <property type="entry name" value="SIP_FAD-bd"/>
</dbReference>
<dbReference type="Gene3D" id="2.40.30.10">
    <property type="entry name" value="Translation factors"/>
    <property type="match status" value="1"/>
</dbReference>
<dbReference type="Pfam" id="PF04954">
    <property type="entry name" value="SIP"/>
    <property type="match status" value="1"/>
</dbReference>
<reference evidence="3" key="1">
    <citation type="submission" date="2016-10" db="EMBL/GenBank/DDBJ databases">
        <authorList>
            <person name="Varghese N."/>
            <person name="Submissions S."/>
        </authorList>
    </citation>
    <scope>NUCLEOTIDE SEQUENCE [LARGE SCALE GENOMIC DNA]</scope>
    <source>
        <strain evidence="3">DSM 43163</strain>
    </source>
</reference>
<dbReference type="RefSeq" id="WP_103941183.1">
    <property type="nucleotide sequence ID" value="NZ_FNVO01000013.1"/>
</dbReference>
<sequence>MAGRRLLDLLFVRGVVEAVEEVAYRTRLLRLSGAVGLEWTPGQQVRVHVKDLLAAQTWLHGLRDVLRTYSVWDYEPETGRLELYVLDHDGAGPGTRWAHTAEPGQEVVFGKPEGRFVTRPAAYHVFVGEETACVPFGAMLRALPAAEAVHGAIEIARPEGRLPLPRGEELTWRYRGDKSAASSLSLVEAVRGLSLPAEPGVAYVAGEARTVQAVRDHFVRERGWPRGAVLVKPFWTPGKRGLE</sequence>
<dbReference type="PANTHER" id="PTHR30157">
    <property type="entry name" value="FERRIC REDUCTASE, NADPH-DEPENDENT"/>
    <property type="match status" value="1"/>
</dbReference>
<evidence type="ECO:0000313" key="2">
    <source>
        <dbReference type="EMBL" id="SEG80814.1"/>
    </source>
</evidence>
<evidence type="ECO:0000313" key="3">
    <source>
        <dbReference type="Proteomes" id="UP000236723"/>
    </source>
</evidence>
<dbReference type="Proteomes" id="UP000236723">
    <property type="component" value="Unassembled WGS sequence"/>
</dbReference>